<sequence>MSNKLGKDLEEWAPIVKKNRLAEQLVFPLCKDPPIQRTASDLVLLFKPRTPLELELAKLLKTSNNNLRDGEEYTEAELELIRAMSLKEAKAKWAQLKKMRALVGYREAKLKRQAKIKSKTSV</sequence>
<dbReference type="Proteomes" id="UP000267606">
    <property type="component" value="Unassembled WGS sequence"/>
</dbReference>
<dbReference type="PANTHER" id="PTHR14150">
    <property type="entry name" value="U3 SMALL NUCLEOLAR RNA-ASSOCIATED PROTEIN 14"/>
    <property type="match status" value="1"/>
</dbReference>
<reference evidence="5 6" key="2">
    <citation type="submission" date="2018-11" db="EMBL/GenBank/DDBJ databases">
        <authorList>
            <consortium name="Pathogen Informatics"/>
        </authorList>
    </citation>
    <scope>NUCLEOTIDE SEQUENCE [LARGE SCALE GENOMIC DNA]</scope>
</reference>
<dbReference type="InterPro" id="IPR006709">
    <property type="entry name" value="SSU_processome_Utp14"/>
</dbReference>
<keyword evidence="6" id="KW-1185">Reference proteome</keyword>
<dbReference type="GO" id="GO:0032040">
    <property type="term" value="C:small-subunit processome"/>
    <property type="evidence" value="ECO:0007669"/>
    <property type="project" value="InterPro"/>
</dbReference>
<evidence type="ECO:0000313" key="5">
    <source>
        <dbReference type="EMBL" id="VDO78631.1"/>
    </source>
</evidence>
<accession>A0A183HW51</accession>
<proteinExistence type="inferred from homology"/>
<dbReference type="EMBL" id="UZAJ01017297">
    <property type="protein sequence ID" value="VDO78631.1"/>
    <property type="molecule type" value="Genomic_DNA"/>
</dbReference>
<gene>
    <name evidence="5" type="ORF">OFLC_LOCUS11718</name>
</gene>
<evidence type="ECO:0000256" key="1">
    <source>
        <dbReference type="ARBA" id="ARBA00004604"/>
    </source>
</evidence>
<evidence type="ECO:0000256" key="4">
    <source>
        <dbReference type="ARBA" id="ARBA00023242"/>
    </source>
</evidence>
<dbReference type="GO" id="GO:0006364">
    <property type="term" value="P:rRNA processing"/>
    <property type="evidence" value="ECO:0007669"/>
    <property type="project" value="InterPro"/>
</dbReference>
<evidence type="ECO:0000256" key="2">
    <source>
        <dbReference type="ARBA" id="ARBA00007774"/>
    </source>
</evidence>
<organism evidence="7">
    <name type="scientific">Onchocerca flexuosa</name>
    <dbReference type="NCBI Taxonomy" id="387005"/>
    <lineage>
        <taxon>Eukaryota</taxon>
        <taxon>Metazoa</taxon>
        <taxon>Ecdysozoa</taxon>
        <taxon>Nematoda</taxon>
        <taxon>Chromadorea</taxon>
        <taxon>Rhabditida</taxon>
        <taxon>Spirurina</taxon>
        <taxon>Spiruromorpha</taxon>
        <taxon>Filarioidea</taxon>
        <taxon>Onchocercidae</taxon>
        <taxon>Onchocerca</taxon>
    </lineage>
</organism>
<evidence type="ECO:0000313" key="6">
    <source>
        <dbReference type="Proteomes" id="UP000267606"/>
    </source>
</evidence>
<keyword evidence="4" id="KW-0539">Nucleus</keyword>
<comment type="similarity">
    <text evidence="2">Belongs to the UTP14 family.</text>
</comment>
<dbReference type="Pfam" id="PF04615">
    <property type="entry name" value="Utp14"/>
    <property type="match status" value="1"/>
</dbReference>
<comment type="subcellular location">
    <subcellularLocation>
        <location evidence="1">Nucleus</location>
        <location evidence="1">Nucleolus</location>
    </subcellularLocation>
</comment>
<keyword evidence="3" id="KW-0597">Phosphoprotein</keyword>
<dbReference type="STRING" id="387005.A0A183HW51"/>
<reference evidence="7" key="1">
    <citation type="submission" date="2016-06" db="UniProtKB">
        <authorList>
            <consortium name="WormBaseParasite"/>
        </authorList>
    </citation>
    <scope>IDENTIFICATION</scope>
</reference>
<name>A0A183HW51_9BILA</name>
<dbReference type="AlphaFoldDB" id="A0A183HW51"/>
<evidence type="ECO:0000256" key="3">
    <source>
        <dbReference type="ARBA" id="ARBA00022553"/>
    </source>
</evidence>
<evidence type="ECO:0000313" key="7">
    <source>
        <dbReference type="WBParaSite" id="OFLC_0001171301-mRNA-1"/>
    </source>
</evidence>
<dbReference type="PANTHER" id="PTHR14150:SF12">
    <property type="entry name" value="U3 SMALL NUCLEOLAR RNA-ASSOCIATED PROTEIN 14 HOMOLOG A"/>
    <property type="match status" value="1"/>
</dbReference>
<protein>
    <submittedName>
        <fullName evidence="7">Rubis-subs-bind domain-containing protein</fullName>
    </submittedName>
</protein>
<dbReference type="WBParaSite" id="OFLC_0001171301-mRNA-1">
    <property type="protein sequence ID" value="OFLC_0001171301-mRNA-1"/>
    <property type="gene ID" value="OFLC_0001171301"/>
</dbReference>